<evidence type="ECO:0000256" key="2">
    <source>
        <dbReference type="ARBA" id="ARBA00022737"/>
    </source>
</evidence>
<dbReference type="Gene3D" id="2.60.120.260">
    <property type="entry name" value="Galactose-binding domain-like"/>
    <property type="match status" value="1"/>
</dbReference>
<reference evidence="4" key="1">
    <citation type="submission" date="2013-05" db="EMBL/GenBank/DDBJ databases">
        <title>Genome assembly of Cystobacter fuscus DSM 2262.</title>
        <authorList>
            <person name="Sharma G."/>
            <person name="Khatri I."/>
            <person name="Kaur C."/>
            <person name="Mayilraj S."/>
            <person name="Subramanian S."/>
        </authorList>
    </citation>
    <scope>NUCLEOTIDE SEQUENCE [LARGE SCALE GENOMIC DNA]</scope>
    <source>
        <strain evidence="4">DSM 2262</strain>
    </source>
</reference>
<dbReference type="InterPro" id="IPR015915">
    <property type="entry name" value="Kelch-typ_b-propeller"/>
</dbReference>
<dbReference type="InterPro" id="IPR013783">
    <property type="entry name" value="Ig-like_fold"/>
</dbReference>
<keyword evidence="4" id="KW-0282">Flagellum</keyword>
<dbReference type="eggNOG" id="COG3291">
    <property type="taxonomic scope" value="Bacteria"/>
</dbReference>
<evidence type="ECO:0000256" key="1">
    <source>
        <dbReference type="ARBA" id="ARBA00022441"/>
    </source>
</evidence>
<keyword evidence="3" id="KW-0732">Signal</keyword>
<dbReference type="Gene3D" id="2.60.40.10">
    <property type="entry name" value="Immunoglobulins"/>
    <property type="match status" value="4"/>
</dbReference>
<evidence type="ECO:0000313" key="4">
    <source>
        <dbReference type="EMBL" id="EPX54967.1"/>
    </source>
</evidence>
<evidence type="ECO:0000313" key="5">
    <source>
        <dbReference type="Proteomes" id="UP000011682"/>
    </source>
</evidence>
<dbReference type="Proteomes" id="UP000011682">
    <property type="component" value="Unassembled WGS sequence"/>
</dbReference>
<dbReference type="NCBIfam" id="NF038128">
    <property type="entry name" value="choice_anch_J"/>
    <property type="match status" value="1"/>
</dbReference>
<dbReference type="SUPFAM" id="SSF117281">
    <property type="entry name" value="Kelch motif"/>
    <property type="match status" value="2"/>
</dbReference>
<dbReference type="EMBL" id="ANAH02000075">
    <property type="protein sequence ID" value="EPX54967.1"/>
    <property type="molecule type" value="Genomic_DNA"/>
</dbReference>
<keyword evidence="1" id="KW-0880">Kelch repeat</keyword>
<dbReference type="Pfam" id="PF01344">
    <property type="entry name" value="Kelch_1"/>
    <property type="match status" value="1"/>
</dbReference>
<dbReference type="Gene3D" id="2.120.10.80">
    <property type="entry name" value="Kelch-type beta propeller"/>
    <property type="match status" value="1"/>
</dbReference>
<dbReference type="Pfam" id="PF24681">
    <property type="entry name" value="Kelch_KLHDC2_KLHL20_DRC7"/>
    <property type="match status" value="1"/>
</dbReference>
<proteinExistence type="predicted"/>
<accession>S9NY71</accession>
<keyword evidence="4" id="KW-0966">Cell projection</keyword>
<feature type="signal peptide" evidence="3">
    <location>
        <begin position="1"/>
        <end position="21"/>
    </location>
</feature>
<dbReference type="RefSeq" id="WP_002630597.1">
    <property type="nucleotide sequence ID" value="NZ_ANAH02000075.1"/>
</dbReference>
<gene>
    <name evidence="4" type="ORF">D187_009706</name>
</gene>
<dbReference type="InterPro" id="IPR008979">
    <property type="entry name" value="Galactose-bd-like_sf"/>
</dbReference>
<dbReference type="Gene3D" id="2.130.10.80">
    <property type="entry name" value="Galactose oxidase/kelch, beta-propeller"/>
    <property type="match status" value="2"/>
</dbReference>
<keyword evidence="4" id="KW-0969">Cilium</keyword>
<organism evidence="4 5">
    <name type="scientific">Cystobacter fuscus (strain ATCC 25194 / DSM 2262 / NBRC 100088 / M29)</name>
    <dbReference type="NCBI Taxonomy" id="1242864"/>
    <lineage>
        <taxon>Bacteria</taxon>
        <taxon>Pseudomonadati</taxon>
        <taxon>Myxococcota</taxon>
        <taxon>Myxococcia</taxon>
        <taxon>Myxococcales</taxon>
        <taxon>Cystobacterineae</taxon>
        <taxon>Archangiaceae</taxon>
        <taxon>Cystobacter</taxon>
    </lineage>
</organism>
<dbReference type="Pfam" id="PF17957">
    <property type="entry name" value="Big_7"/>
    <property type="match status" value="4"/>
</dbReference>
<dbReference type="SMART" id="SM00612">
    <property type="entry name" value="Kelch"/>
    <property type="match status" value="6"/>
</dbReference>
<dbReference type="SUPFAM" id="SSF49785">
    <property type="entry name" value="Galactose-binding domain-like"/>
    <property type="match status" value="1"/>
</dbReference>
<dbReference type="PANTHER" id="PTHR24412">
    <property type="entry name" value="KELCH PROTEIN"/>
    <property type="match status" value="1"/>
</dbReference>
<keyword evidence="2" id="KW-0677">Repeat</keyword>
<name>S9NY71_CYSF2</name>
<dbReference type="AlphaFoldDB" id="S9NY71"/>
<keyword evidence="5" id="KW-1185">Reference proteome</keyword>
<dbReference type="PROSITE" id="PS51257">
    <property type="entry name" value="PROKAR_LIPOPROTEIN"/>
    <property type="match status" value="1"/>
</dbReference>
<dbReference type="eggNOG" id="COG3055">
    <property type="taxonomic scope" value="Bacteria"/>
</dbReference>
<dbReference type="PANTHER" id="PTHR24412:SF441">
    <property type="entry name" value="KELCH-LIKE PROTEIN 28"/>
    <property type="match status" value="1"/>
</dbReference>
<dbReference type="InterPro" id="IPR006652">
    <property type="entry name" value="Kelch_1"/>
</dbReference>
<dbReference type="OrthoDB" id="9803398at2"/>
<feature type="chain" id="PRO_5004554392" evidence="3">
    <location>
        <begin position="22"/>
        <end position="912"/>
    </location>
</feature>
<protein>
    <submittedName>
        <fullName evidence="4">Flagellar hook-length control protein FliK</fullName>
    </submittedName>
</protein>
<dbReference type="InterPro" id="IPR037293">
    <property type="entry name" value="Gal_Oxidase_central_sf"/>
</dbReference>
<comment type="caution">
    <text evidence="4">The sequence shown here is derived from an EMBL/GenBank/DDBJ whole genome shotgun (WGS) entry which is preliminary data.</text>
</comment>
<evidence type="ECO:0000256" key="3">
    <source>
        <dbReference type="SAM" id="SignalP"/>
    </source>
</evidence>
<dbReference type="eggNOG" id="COG4934">
    <property type="taxonomic scope" value="Bacteria"/>
</dbReference>
<sequence>MHVIKSKQFVSLWLLTLVALSAGCGSEQGGAQSGSAPIGEARQDVVEWTGSFVSGRWSHTATRLADGRVLVAGGATSTSSLSSAQIFNPATGTWSATGSMNSARASHRAVLLDDGRVLVMGGNNGSTNLASAEIYDPATGTWTLTGSLYQRRRFHEAVKLNNGKVLVVGGLYNVNDTYLASVELYDPATGTWTFLRPGLSAARMDASAILLKDGRVAVLGGTAFSGATDVSTQVELFNPATNTFSPGGALVTERYLAGVVLLSDGRILTAGGVSSPGSAEIYNPATQTSQAISPMAQGRVSFPLVTLDSTRILAVGGRNDSGGAVASIEAYDTTTGTWSTFGALHTARSSHSATLLNGTPLRVLVAGGVSGSEALTSAEIIKDGPDTTPPTCTMLFPSAGATLKQRYNLAASASDNVGVTSVQFSVDGAPIVTLTQPFSASDPKFYAYTWNTASVANGPHTVTATARDAAGYATSTSVSVTVDNELTPPTVSITAPAQGSTLSLTATLTAAASDNVGVSRVEYYRGTTLLGSSSYSSYSLSWDTTLVANGTYTLTAKAYDTTGNVAQSSGVSVTVANETVPPTVSLTAPSAGAVLLGTVTLTAGAADNVGVSRVEFYRGSTLIATGYSSPYSVTWDTRGVANGAYALTAKAYDAARNTSTSTAVNVTVNNDLTPPTTSITAPTAGATLSGGVTVSASASDNVAVARVEFYQGTTLLGSDDTAPYSVTWDATTVTNGSYTLTSKAFDTSGNVTTSAGVPVTVLNDLVVNGGFEGSSSPWTLYNQAFWMNGGSSPHSGSGNLELGRATYYYGSAEQTLTLPAGSAPTLSFWLYITSSETTTVYQSDQLAVQLVDSSGTVLVTLASFSNLNKGTGYVQYSYSLAAYAGRTVKLRFGATNSSSLVTVFKLDDVSVR</sequence>